<keyword evidence="2" id="KW-1185">Reference proteome</keyword>
<gene>
    <name evidence="1" type="ORF">K7X08_009863</name>
</gene>
<comment type="caution">
    <text evidence="1">The sequence shown here is derived from an EMBL/GenBank/DDBJ whole genome shotgun (WGS) entry which is preliminary data.</text>
</comment>
<accession>A0A9Q1RTZ7</accession>
<evidence type="ECO:0000313" key="2">
    <source>
        <dbReference type="Proteomes" id="UP001152561"/>
    </source>
</evidence>
<reference evidence="2" key="1">
    <citation type="journal article" date="2023" name="Proc. Natl. Acad. Sci. U.S.A.">
        <title>Genomic and structural basis for evolution of tropane alkaloid biosynthesis.</title>
        <authorList>
            <person name="Wanga Y.-J."/>
            <person name="Taina T."/>
            <person name="Yua J.-Y."/>
            <person name="Lia J."/>
            <person name="Xua B."/>
            <person name="Chenc J."/>
            <person name="D'Auriad J.C."/>
            <person name="Huanga J.-P."/>
            <person name="Huanga S.-X."/>
        </authorList>
    </citation>
    <scope>NUCLEOTIDE SEQUENCE [LARGE SCALE GENOMIC DNA]</scope>
    <source>
        <strain evidence="2">cv. KIB-2019</strain>
    </source>
</reference>
<name>A0A9Q1RTZ7_9SOLA</name>
<dbReference type="Proteomes" id="UP001152561">
    <property type="component" value="Unassembled WGS sequence"/>
</dbReference>
<evidence type="ECO:0000313" key="1">
    <source>
        <dbReference type="EMBL" id="KAJ8573352.1"/>
    </source>
</evidence>
<proteinExistence type="predicted"/>
<protein>
    <submittedName>
        <fullName evidence="1">Uncharacterized protein</fullName>
    </submittedName>
</protein>
<organism evidence="1 2">
    <name type="scientific">Anisodus acutangulus</name>
    <dbReference type="NCBI Taxonomy" id="402998"/>
    <lineage>
        <taxon>Eukaryota</taxon>
        <taxon>Viridiplantae</taxon>
        <taxon>Streptophyta</taxon>
        <taxon>Embryophyta</taxon>
        <taxon>Tracheophyta</taxon>
        <taxon>Spermatophyta</taxon>
        <taxon>Magnoliopsida</taxon>
        <taxon>eudicotyledons</taxon>
        <taxon>Gunneridae</taxon>
        <taxon>Pentapetalae</taxon>
        <taxon>asterids</taxon>
        <taxon>lamiids</taxon>
        <taxon>Solanales</taxon>
        <taxon>Solanaceae</taxon>
        <taxon>Solanoideae</taxon>
        <taxon>Hyoscyameae</taxon>
        <taxon>Anisodus</taxon>
    </lineage>
</organism>
<sequence length="86" mass="9768">MVFTCQRSIYWHLAPNVHLAFSEFTLLGIEGKLADFLTSTRFREEDCCNSTDTRGIDKSDQFGNLLRCSLLEPFLSISTGQFILNS</sequence>
<dbReference type="EMBL" id="JAJAGQ010000001">
    <property type="protein sequence ID" value="KAJ8573352.1"/>
    <property type="molecule type" value="Genomic_DNA"/>
</dbReference>
<dbReference type="AlphaFoldDB" id="A0A9Q1RTZ7"/>